<evidence type="ECO:0000313" key="2">
    <source>
        <dbReference type="Proteomes" id="UP000011668"/>
    </source>
</evidence>
<dbReference type="AlphaFoldDB" id="L8WN53"/>
<reference evidence="1 2" key="1">
    <citation type="journal article" date="2013" name="Nat. Commun.">
        <title>The evolution and pathogenic mechanisms of the rice sheath blight pathogen.</title>
        <authorList>
            <person name="Zheng A."/>
            <person name="Lin R."/>
            <person name="Xu L."/>
            <person name="Qin P."/>
            <person name="Tang C."/>
            <person name="Ai P."/>
            <person name="Zhang D."/>
            <person name="Liu Y."/>
            <person name="Sun Z."/>
            <person name="Feng H."/>
            <person name="Wang Y."/>
            <person name="Chen Y."/>
            <person name="Liang X."/>
            <person name="Fu R."/>
            <person name="Li Q."/>
            <person name="Zhang J."/>
            <person name="Yu X."/>
            <person name="Xie Z."/>
            <person name="Ding L."/>
            <person name="Guan P."/>
            <person name="Tang J."/>
            <person name="Liang Y."/>
            <person name="Wang S."/>
            <person name="Deng Q."/>
            <person name="Li S."/>
            <person name="Zhu J."/>
            <person name="Wang L."/>
            <person name="Liu H."/>
            <person name="Li P."/>
        </authorList>
    </citation>
    <scope>NUCLEOTIDE SEQUENCE [LARGE SCALE GENOMIC DNA]</scope>
    <source>
        <strain evidence="2">AG-1 IA</strain>
    </source>
</reference>
<dbReference type="Proteomes" id="UP000011668">
    <property type="component" value="Unassembled WGS sequence"/>
</dbReference>
<sequence length="83" mass="9347">MGSETQLSIVHRRFTFLKAYMLPTSPLPRPSGHVGVAHSVSAPSCIYVSKIDNGVWRHTEIEPPPRRSYVFILVINFTAHAWS</sequence>
<dbReference type="HOGENOM" id="CLU_2544167_0_0_1"/>
<keyword evidence="2" id="KW-1185">Reference proteome</keyword>
<name>L8WN53_THACA</name>
<comment type="caution">
    <text evidence="1">The sequence shown here is derived from an EMBL/GenBank/DDBJ whole genome shotgun (WGS) entry which is preliminary data.</text>
</comment>
<organism evidence="1 2">
    <name type="scientific">Thanatephorus cucumeris (strain AG1-IA)</name>
    <name type="common">Rice sheath blight fungus</name>
    <name type="synonym">Rhizoctonia solani</name>
    <dbReference type="NCBI Taxonomy" id="983506"/>
    <lineage>
        <taxon>Eukaryota</taxon>
        <taxon>Fungi</taxon>
        <taxon>Dikarya</taxon>
        <taxon>Basidiomycota</taxon>
        <taxon>Agaricomycotina</taxon>
        <taxon>Agaricomycetes</taxon>
        <taxon>Cantharellales</taxon>
        <taxon>Ceratobasidiaceae</taxon>
        <taxon>Rhizoctonia</taxon>
        <taxon>Rhizoctonia solani AG-1</taxon>
    </lineage>
</organism>
<gene>
    <name evidence="1" type="ORF">AG1IA_06573</name>
</gene>
<protein>
    <submittedName>
        <fullName evidence="1">Uncharacterized protein</fullName>
    </submittedName>
</protein>
<evidence type="ECO:0000313" key="1">
    <source>
        <dbReference type="EMBL" id="ELU39390.1"/>
    </source>
</evidence>
<accession>L8WN53</accession>
<dbReference type="EMBL" id="AFRT01001784">
    <property type="protein sequence ID" value="ELU39390.1"/>
    <property type="molecule type" value="Genomic_DNA"/>
</dbReference>
<proteinExistence type="predicted"/>